<reference evidence="1" key="1">
    <citation type="submission" date="2018-05" db="EMBL/GenBank/DDBJ databases">
        <authorList>
            <person name="Lanie J.A."/>
            <person name="Ng W.-L."/>
            <person name="Kazmierczak K.M."/>
            <person name="Andrzejewski T.M."/>
            <person name="Davidsen T.M."/>
            <person name="Wayne K.J."/>
            <person name="Tettelin H."/>
            <person name="Glass J.I."/>
            <person name="Rusch D."/>
            <person name="Podicherti R."/>
            <person name="Tsui H.-C.T."/>
            <person name="Winkler M.E."/>
        </authorList>
    </citation>
    <scope>NUCLEOTIDE SEQUENCE</scope>
</reference>
<proteinExistence type="predicted"/>
<protein>
    <submittedName>
        <fullName evidence="1">Uncharacterized protein</fullName>
    </submittedName>
</protein>
<dbReference type="Pfam" id="PF23907">
    <property type="entry name" value="DUF7249"/>
    <property type="match status" value="1"/>
</dbReference>
<dbReference type="AlphaFoldDB" id="A0A382ENX0"/>
<sequence>MTDETCNGWKNHATWNVALWIGGDEGLYNFAKEFSTYADFAEALREMSGDLKFETPDGVAWNDSGLDHSELDEMISDL</sequence>
<dbReference type="EMBL" id="UINC01045199">
    <property type="protein sequence ID" value="SVB51663.1"/>
    <property type="molecule type" value="Genomic_DNA"/>
</dbReference>
<accession>A0A382ENX0</accession>
<evidence type="ECO:0000313" key="1">
    <source>
        <dbReference type="EMBL" id="SVB51663.1"/>
    </source>
</evidence>
<dbReference type="InterPro" id="IPR055673">
    <property type="entry name" value="DUF7249"/>
</dbReference>
<name>A0A382ENX0_9ZZZZ</name>
<organism evidence="1">
    <name type="scientific">marine metagenome</name>
    <dbReference type="NCBI Taxonomy" id="408172"/>
    <lineage>
        <taxon>unclassified sequences</taxon>
        <taxon>metagenomes</taxon>
        <taxon>ecological metagenomes</taxon>
    </lineage>
</organism>
<gene>
    <name evidence="1" type="ORF">METZ01_LOCUS204517</name>
</gene>